<dbReference type="EMBL" id="JNAD02000019">
    <property type="protein sequence ID" value="RKM91067.1"/>
    <property type="molecule type" value="Genomic_DNA"/>
</dbReference>
<dbReference type="AlphaFoldDB" id="A0A3R7IX94"/>
<evidence type="ECO:0000259" key="4">
    <source>
        <dbReference type="PROSITE" id="PS50921"/>
    </source>
</evidence>
<evidence type="ECO:0000256" key="3">
    <source>
        <dbReference type="SAM" id="MobiDB-lite"/>
    </source>
</evidence>
<dbReference type="RefSeq" id="WP_078649460.1">
    <property type="nucleotide sequence ID" value="NZ_JBFACB010000011.1"/>
</dbReference>
<evidence type="ECO:0000256" key="2">
    <source>
        <dbReference type="ARBA" id="ARBA00023163"/>
    </source>
</evidence>
<feature type="domain" description="ANTAR" evidence="4">
    <location>
        <begin position="175"/>
        <end position="236"/>
    </location>
</feature>
<dbReference type="InterPro" id="IPR029016">
    <property type="entry name" value="GAF-like_dom_sf"/>
</dbReference>
<dbReference type="InterPro" id="IPR005561">
    <property type="entry name" value="ANTAR"/>
</dbReference>
<dbReference type="SMART" id="SM01012">
    <property type="entry name" value="ANTAR"/>
    <property type="match status" value="1"/>
</dbReference>
<sequence>MPEHRELEPDPAPGAVPDASEPSLARLAEQAAACNPWCCGAGATAVPLSGLSGTRGAAAAFSAAPLRTAVTHPDLAPLVTVQWETGEGPVPAVLETGRPAVSEDLLYDERWPRYRARALEAGVRSSTTLPFRREDLLVTLTVHGFRPGRLVDPARGVTALLGDLATSEIVRGIEQRRLRAEIDQLGTALRARPVVDQACGIVMHVLGCDADTAFGLLRTMSQRTNRKLSELAAALVGSRGRGAEAEIVRLAGSRPAGPRERPRSRP</sequence>
<dbReference type="Gene3D" id="3.30.450.40">
    <property type="match status" value="1"/>
</dbReference>
<accession>A0A3R7IX94</accession>
<dbReference type="Gene3D" id="1.10.10.10">
    <property type="entry name" value="Winged helix-like DNA-binding domain superfamily/Winged helix DNA-binding domain"/>
    <property type="match status" value="1"/>
</dbReference>
<dbReference type="OrthoDB" id="4929862at2"/>
<evidence type="ECO:0000313" key="6">
    <source>
        <dbReference type="Proteomes" id="UP000028058"/>
    </source>
</evidence>
<protein>
    <submittedName>
        <fullName evidence="5">ANTAR domain-containing protein</fullName>
    </submittedName>
</protein>
<name>A0A3R7IX94_9ACTN</name>
<dbReference type="GO" id="GO:0003723">
    <property type="term" value="F:RNA binding"/>
    <property type="evidence" value="ECO:0007669"/>
    <property type="project" value="InterPro"/>
</dbReference>
<dbReference type="InterPro" id="IPR036388">
    <property type="entry name" value="WH-like_DNA-bd_sf"/>
</dbReference>
<gene>
    <name evidence="5" type="ORF">SFRA_030230</name>
</gene>
<evidence type="ECO:0000256" key="1">
    <source>
        <dbReference type="ARBA" id="ARBA00023015"/>
    </source>
</evidence>
<keyword evidence="2" id="KW-0804">Transcription</keyword>
<dbReference type="PROSITE" id="PS50921">
    <property type="entry name" value="ANTAR"/>
    <property type="match status" value="1"/>
</dbReference>
<comment type="caution">
    <text evidence="5">The sequence shown here is derived from an EMBL/GenBank/DDBJ whole genome shotgun (WGS) entry which is preliminary data.</text>
</comment>
<dbReference type="InterPro" id="IPR011006">
    <property type="entry name" value="CheY-like_superfamily"/>
</dbReference>
<feature type="region of interest" description="Disordered" evidence="3">
    <location>
        <begin position="1"/>
        <end position="22"/>
    </location>
</feature>
<evidence type="ECO:0000313" key="5">
    <source>
        <dbReference type="EMBL" id="RKM91067.1"/>
    </source>
</evidence>
<organism evidence="5 6">
    <name type="scientific">Streptomyces xinghaiensis</name>
    <dbReference type="NCBI Taxonomy" id="1038928"/>
    <lineage>
        <taxon>Bacteria</taxon>
        <taxon>Bacillati</taxon>
        <taxon>Actinomycetota</taxon>
        <taxon>Actinomycetes</taxon>
        <taxon>Kitasatosporales</taxon>
        <taxon>Streptomycetaceae</taxon>
        <taxon>Streptomyces</taxon>
    </lineage>
</organism>
<keyword evidence="6" id="KW-1185">Reference proteome</keyword>
<dbReference type="Pfam" id="PF03861">
    <property type="entry name" value="ANTAR"/>
    <property type="match status" value="1"/>
</dbReference>
<proteinExistence type="predicted"/>
<reference evidence="5 6" key="1">
    <citation type="journal article" date="2014" name="Genome Announc.">
        <title>Draft Genome Sequence of Streptomyces fradiae ATCC 19609, a Strain Highly Sensitive to Antibiotics.</title>
        <authorList>
            <person name="Bekker O.B."/>
            <person name="Klimina K.M."/>
            <person name="Vatlin A.A."/>
            <person name="Zakharevich N.V."/>
            <person name="Kasianov A.S."/>
            <person name="Danilenko V.N."/>
        </authorList>
    </citation>
    <scope>NUCLEOTIDE SEQUENCE [LARGE SCALE GENOMIC DNA]</scope>
    <source>
        <strain evidence="5 6">ATCC 19609</strain>
    </source>
</reference>
<keyword evidence="1" id="KW-0805">Transcription regulation</keyword>
<dbReference type="Proteomes" id="UP000028058">
    <property type="component" value="Unassembled WGS sequence"/>
</dbReference>
<dbReference type="SUPFAM" id="SSF52172">
    <property type="entry name" value="CheY-like"/>
    <property type="match status" value="1"/>
</dbReference>